<keyword evidence="3" id="KW-0285">Flavoprotein</keyword>
<evidence type="ECO:0000256" key="4">
    <source>
        <dbReference type="ARBA" id="ARBA00022827"/>
    </source>
</evidence>
<dbReference type="InterPro" id="IPR012951">
    <property type="entry name" value="BBE"/>
</dbReference>
<dbReference type="Pfam" id="PF01565">
    <property type="entry name" value="FAD_binding_4"/>
    <property type="match status" value="1"/>
</dbReference>
<dbReference type="PROSITE" id="PS51387">
    <property type="entry name" value="FAD_PCMH"/>
    <property type="match status" value="1"/>
</dbReference>
<keyword evidence="4" id="KW-0274">FAD</keyword>
<dbReference type="Gene3D" id="3.40.462.20">
    <property type="match status" value="1"/>
</dbReference>
<dbReference type="InterPro" id="IPR016169">
    <property type="entry name" value="FAD-bd_PCMH_sub2"/>
</dbReference>
<accession>A0A8J3RIU3</accession>
<organism evidence="7 8">
    <name type="scientific">Planobispora longispora</name>
    <dbReference type="NCBI Taxonomy" id="28887"/>
    <lineage>
        <taxon>Bacteria</taxon>
        <taxon>Bacillati</taxon>
        <taxon>Actinomycetota</taxon>
        <taxon>Actinomycetes</taxon>
        <taxon>Streptosporangiales</taxon>
        <taxon>Streptosporangiaceae</taxon>
        <taxon>Planobispora</taxon>
    </lineage>
</organism>
<evidence type="ECO:0000256" key="2">
    <source>
        <dbReference type="ARBA" id="ARBA00005466"/>
    </source>
</evidence>
<dbReference type="PANTHER" id="PTHR42973:SF39">
    <property type="entry name" value="FAD-BINDING PCMH-TYPE DOMAIN-CONTAINING PROTEIN"/>
    <property type="match status" value="1"/>
</dbReference>
<dbReference type="GO" id="GO:0071949">
    <property type="term" value="F:FAD binding"/>
    <property type="evidence" value="ECO:0007669"/>
    <property type="project" value="InterPro"/>
</dbReference>
<dbReference type="EMBL" id="BOOH01000013">
    <property type="protein sequence ID" value="GIH74976.1"/>
    <property type="molecule type" value="Genomic_DNA"/>
</dbReference>
<evidence type="ECO:0000313" key="8">
    <source>
        <dbReference type="Proteomes" id="UP000616724"/>
    </source>
</evidence>
<dbReference type="Pfam" id="PF08031">
    <property type="entry name" value="BBE"/>
    <property type="match status" value="1"/>
</dbReference>
<comment type="caution">
    <text evidence="7">The sequence shown here is derived from an EMBL/GenBank/DDBJ whole genome shotgun (WGS) entry which is preliminary data.</text>
</comment>
<evidence type="ECO:0000259" key="6">
    <source>
        <dbReference type="PROSITE" id="PS51387"/>
    </source>
</evidence>
<evidence type="ECO:0000313" key="7">
    <source>
        <dbReference type="EMBL" id="GIH74976.1"/>
    </source>
</evidence>
<keyword evidence="5" id="KW-0560">Oxidoreductase</keyword>
<comment type="cofactor">
    <cofactor evidence="1">
        <name>FAD</name>
        <dbReference type="ChEBI" id="CHEBI:57692"/>
    </cofactor>
</comment>
<dbReference type="PANTHER" id="PTHR42973">
    <property type="entry name" value="BINDING OXIDOREDUCTASE, PUTATIVE (AFU_ORTHOLOGUE AFUA_1G17690)-RELATED"/>
    <property type="match status" value="1"/>
</dbReference>
<reference evidence="7 8" key="1">
    <citation type="submission" date="2021-01" db="EMBL/GenBank/DDBJ databases">
        <title>Whole genome shotgun sequence of Planobispora longispora NBRC 13918.</title>
        <authorList>
            <person name="Komaki H."/>
            <person name="Tamura T."/>
        </authorList>
    </citation>
    <scope>NUCLEOTIDE SEQUENCE [LARGE SCALE GENOMIC DNA]</scope>
    <source>
        <strain evidence="7 8">NBRC 13918</strain>
    </source>
</reference>
<evidence type="ECO:0000256" key="3">
    <source>
        <dbReference type="ARBA" id="ARBA00022630"/>
    </source>
</evidence>
<dbReference type="InterPro" id="IPR006093">
    <property type="entry name" value="Oxy_OxRdtase_FAD_BS"/>
</dbReference>
<dbReference type="SUPFAM" id="SSF56176">
    <property type="entry name" value="FAD-binding/transporter-associated domain-like"/>
    <property type="match status" value="1"/>
</dbReference>
<dbReference type="GO" id="GO:0016491">
    <property type="term" value="F:oxidoreductase activity"/>
    <property type="evidence" value="ECO:0007669"/>
    <property type="project" value="UniProtKB-KW"/>
</dbReference>
<feature type="domain" description="FAD-binding PCMH-type" evidence="6">
    <location>
        <begin position="44"/>
        <end position="212"/>
    </location>
</feature>
<dbReference type="PROSITE" id="PS00862">
    <property type="entry name" value="OX2_COVAL_FAD"/>
    <property type="match status" value="1"/>
</dbReference>
<dbReference type="InterPro" id="IPR016166">
    <property type="entry name" value="FAD-bd_PCMH"/>
</dbReference>
<dbReference type="Gene3D" id="3.30.465.10">
    <property type="match status" value="1"/>
</dbReference>
<dbReference type="AlphaFoldDB" id="A0A8J3RIU3"/>
<dbReference type="Gene3D" id="3.30.43.10">
    <property type="entry name" value="Uridine Diphospho-n-acetylenolpyruvylglucosamine Reductase, domain 2"/>
    <property type="match status" value="1"/>
</dbReference>
<dbReference type="RefSeq" id="WP_203889690.1">
    <property type="nucleotide sequence ID" value="NZ_BOOH01000013.1"/>
</dbReference>
<dbReference type="InterPro" id="IPR050416">
    <property type="entry name" value="FAD-linked_Oxidoreductase"/>
</dbReference>
<keyword evidence="8" id="KW-1185">Reference proteome</keyword>
<protein>
    <submittedName>
        <fullName evidence="7">FAD-linked oxidase</fullName>
    </submittedName>
</protein>
<proteinExistence type="inferred from homology"/>
<gene>
    <name evidence="7" type="ORF">Plo01_14050</name>
</gene>
<dbReference type="InterPro" id="IPR016167">
    <property type="entry name" value="FAD-bd_PCMH_sub1"/>
</dbReference>
<evidence type="ECO:0000256" key="5">
    <source>
        <dbReference type="ARBA" id="ARBA00023002"/>
    </source>
</evidence>
<evidence type="ECO:0000256" key="1">
    <source>
        <dbReference type="ARBA" id="ARBA00001974"/>
    </source>
</evidence>
<dbReference type="InterPro" id="IPR036318">
    <property type="entry name" value="FAD-bd_PCMH-like_sf"/>
</dbReference>
<sequence>MSVHPASGIAGTDLEILRKDVRGTVLAPGQDGFEEEAAGFNLAVRHRPAVIVGAAGAEDVAAALRFATAHRLPVAVQATGHGAVQAADGAVLITTSRMRGVSVDASARSATIAAGCTWAEVVEAAAPYGLAPLNGSSSRVGAVGYTLGGGLGPIARTFGFAADHVREITVVTADGTIRVADATRETDLFWGLRGGKGSFGVVTSMTIDLFPVTSLYGGGLYYAAEDAARVLHAYRDWVGALPESVTTSVAMLRLPPAPELPEPLRGRFVVHLRFACVGEDQEAEALLAPMREAAQPIFGAVGRMPYTEIDVVHSDPVDPMPTCERGALLRELTEETVEAMLAAAGPAAEVPLAIVELRQLGGALAREPEEPNAVGGRDAAFCLLVIGAPVPELMDTVVPACVQATVEALAPWSTGGALLNFLGGGFDAERISRVWPEAALRRLVELKDRYDPENLFRLGHVVPRDGLPGGTGRKDHPQH</sequence>
<dbReference type="InterPro" id="IPR006094">
    <property type="entry name" value="Oxid_FAD_bind_N"/>
</dbReference>
<name>A0A8J3RIU3_9ACTN</name>
<comment type="similarity">
    <text evidence="2">Belongs to the oxygen-dependent FAD-linked oxidoreductase family.</text>
</comment>
<dbReference type="Proteomes" id="UP000616724">
    <property type="component" value="Unassembled WGS sequence"/>
</dbReference>